<reference evidence="2" key="1">
    <citation type="submission" date="2017-09" db="EMBL/GenBank/DDBJ databases">
        <authorList>
            <person name="Varghese N."/>
            <person name="Submissions S."/>
        </authorList>
    </citation>
    <scope>NUCLEOTIDE SEQUENCE [LARGE SCALE GENOMIC DNA]</scope>
    <source>
        <strain evidence="2">DSM 25885</strain>
    </source>
</reference>
<dbReference type="Proteomes" id="UP000219048">
    <property type="component" value="Unassembled WGS sequence"/>
</dbReference>
<dbReference type="RefSeq" id="WP_243397010.1">
    <property type="nucleotide sequence ID" value="NZ_OBEH01000006.1"/>
</dbReference>
<name>A0A285MWY7_9FLAO</name>
<accession>A0A285MWY7</accession>
<dbReference type="AlphaFoldDB" id="A0A285MWY7"/>
<dbReference type="InterPro" id="IPR045584">
    <property type="entry name" value="Pilin-like"/>
</dbReference>
<protein>
    <submittedName>
        <fullName evidence="1">Type IV pilus assembly protein PilE</fullName>
    </submittedName>
</protein>
<dbReference type="EMBL" id="OBEH01000006">
    <property type="protein sequence ID" value="SNZ01695.1"/>
    <property type="molecule type" value="Genomic_DNA"/>
</dbReference>
<proteinExistence type="predicted"/>
<evidence type="ECO:0000313" key="2">
    <source>
        <dbReference type="Proteomes" id="UP000219048"/>
    </source>
</evidence>
<sequence>MITRKINNGFRKRPLGKMWAKAYSMSELLVVLCIIGILILLVLPNQTSVIAQAKAIEAQSMLNHLYGLQKSHFYRFSKYSSDFQALGFEPAPTISEGGQAIYKIEIVEASINSFKARAVSLSDFDGDGNFNTWEVDQNKLLIETVKD</sequence>
<dbReference type="Gene3D" id="3.30.700.10">
    <property type="entry name" value="Glycoprotein, Type 4 Pilin"/>
    <property type="match status" value="1"/>
</dbReference>
<evidence type="ECO:0000313" key="1">
    <source>
        <dbReference type="EMBL" id="SNZ01695.1"/>
    </source>
</evidence>
<keyword evidence="2" id="KW-1185">Reference proteome</keyword>
<organism evidence="1 2">
    <name type="scientific">Flagellimonas pacifica</name>
    <dbReference type="NCBI Taxonomy" id="1247520"/>
    <lineage>
        <taxon>Bacteria</taxon>
        <taxon>Pseudomonadati</taxon>
        <taxon>Bacteroidota</taxon>
        <taxon>Flavobacteriia</taxon>
        <taxon>Flavobacteriales</taxon>
        <taxon>Flavobacteriaceae</taxon>
        <taxon>Flagellimonas</taxon>
    </lineage>
</organism>
<dbReference type="SUPFAM" id="SSF54523">
    <property type="entry name" value="Pili subunits"/>
    <property type="match status" value="1"/>
</dbReference>
<gene>
    <name evidence="1" type="ORF">SAMN06265377_3537</name>
</gene>